<dbReference type="InterPro" id="IPR015892">
    <property type="entry name" value="Carbonic_anhydrase_CS"/>
</dbReference>
<comment type="cofactor">
    <cofactor evidence="1">
        <name>Zn(2+)</name>
        <dbReference type="ChEBI" id="CHEBI:29105"/>
    </cofactor>
</comment>
<dbReference type="SMART" id="SM00947">
    <property type="entry name" value="Pro_CA"/>
    <property type="match status" value="1"/>
</dbReference>
<comment type="catalytic activity">
    <reaction evidence="7 8">
        <text>hydrogencarbonate + H(+) = CO2 + H2O</text>
        <dbReference type="Rhea" id="RHEA:10748"/>
        <dbReference type="ChEBI" id="CHEBI:15377"/>
        <dbReference type="ChEBI" id="CHEBI:15378"/>
        <dbReference type="ChEBI" id="CHEBI:16526"/>
        <dbReference type="ChEBI" id="CHEBI:17544"/>
        <dbReference type="EC" id="4.2.1.1"/>
    </reaction>
</comment>
<evidence type="ECO:0000256" key="7">
    <source>
        <dbReference type="ARBA" id="ARBA00048348"/>
    </source>
</evidence>
<sequence length="226" mass="25578">MTYLPEKLLNGYHSFITNHFTHKVERYWQLAVEGQKPETLVIACCDSRAMPEIIFDASPGEMFVLRNVANLVPPFFPDHQYHATSAAIEFAVQLLKVKHIVILGHAHCGGIRNVLNGKCTSLSSESSDLSSDDFIGRWMSLLFPAGEAVTKNKLITPLERQTALERLSIRYSLQNLETFPWLKKRKDQGLLTIHGAWFDIANGELWSMKRETGDFIRVESGTFAQV</sequence>
<keyword evidence="5 8" id="KW-0862">Zinc</keyword>
<dbReference type="PROSITE" id="PS00705">
    <property type="entry name" value="PROK_CO2_ANHYDRASE_2"/>
    <property type="match status" value="1"/>
</dbReference>
<keyword evidence="10" id="KW-1185">Reference proteome</keyword>
<dbReference type="InterPro" id="IPR036874">
    <property type="entry name" value="Carbonic_anhydrase_sf"/>
</dbReference>
<dbReference type="PANTHER" id="PTHR11002:SF76">
    <property type="entry name" value="CARBONIC ANHYDRASE"/>
    <property type="match status" value="1"/>
</dbReference>
<dbReference type="Proteomes" id="UP001523003">
    <property type="component" value="Unassembled WGS sequence"/>
</dbReference>
<dbReference type="Pfam" id="PF00484">
    <property type="entry name" value="Pro_CA"/>
    <property type="match status" value="1"/>
</dbReference>
<comment type="caution">
    <text evidence="9">The sequence shown here is derived from an EMBL/GenBank/DDBJ whole genome shotgun (WGS) entry which is preliminary data.</text>
</comment>
<name>A0ABT0P700_9HYPH</name>
<comment type="function">
    <text evidence="8">Reversible hydration of carbon dioxide.</text>
</comment>
<evidence type="ECO:0000313" key="10">
    <source>
        <dbReference type="Proteomes" id="UP001523003"/>
    </source>
</evidence>
<evidence type="ECO:0000256" key="6">
    <source>
        <dbReference type="ARBA" id="ARBA00023239"/>
    </source>
</evidence>
<dbReference type="SUPFAM" id="SSF53056">
    <property type="entry name" value="beta-carbonic anhydrase, cab"/>
    <property type="match status" value="1"/>
</dbReference>
<evidence type="ECO:0000313" key="9">
    <source>
        <dbReference type="EMBL" id="MCL6229119.1"/>
    </source>
</evidence>
<dbReference type="InterPro" id="IPR001765">
    <property type="entry name" value="Carbonic_anhydrase"/>
</dbReference>
<evidence type="ECO:0000256" key="8">
    <source>
        <dbReference type="RuleBase" id="RU003956"/>
    </source>
</evidence>
<dbReference type="CDD" id="cd00884">
    <property type="entry name" value="beta_CA_cladeB"/>
    <property type="match status" value="1"/>
</dbReference>
<protein>
    <recommendedName>
        <fullName evidence="3 8">Carbonic anhydrase</fullName>
        <ecNumber evidence="3 8">4.2.1.1</ecNumber>
    </recommendedName>
    <alternativeName>
        <fullName evidence="8">Carbonate dehydratase</fullName>
    </alternativeName>
</protein>
<dbReference type="EMBL" id="JAMCOF010000001">
    <property type="protein sequence ID" value="MCL6229119.1"/>
    <property type="molecule type" value="Genomic_DNA"/>
</dbReference>
<keyword evidence="6 8" id="KW-0456">Lyase</keyword>
<organism evidence="9 10">
    <name type="scientific">Bartonella bilalgolemii</name>
    <dbReference type="NCBI Taxonomy" id="2942911"/>
    <lineage>
        <taxon>Bacteria</taxon>
        <taxon>Pseudomonadati</taxon>
        <taxon>Pseudomonadota</taxon>
        <taxon>Alphaproteobacteria</taxon>
        <taxon>Hyphomicrobiales</taxon>
        <taxon>Bartonellaceae</taxon>
        <taxon>Bartonella</taxon>
    </lineage>
</organism>
<evidence type="ECO:0000256" key="2">
    <source>
        <dbReference type="ARBA" id="ARBA00006217"/>
    </source>
</evidence>
<dbReference type="RefSeq" id="WP_249674368.1">
    <property type="nucleotide sequence ID" value="NZ_JAMCOF010000001.1"/>
</dbReference>
<reference evidence="9 10" key="1">
    <citation type="submission" date="2022-05" db="EMBL/GenBank/DDBJ databases">
        <title>Description of the Bartonella bilalgolemii sp. nov. Isolated from Apodemus uralensis (Pallas 1811).</title>
        <authorList>
            <person name="Zgheib R."/>
            <person name="Celebi B."/>
        </authorList>
    </citation>
    <scope>NUCLEOTIDE SEQUENCE [LARGE SCALE GENOMIC DNA]</scope>
    <source>
        <strain evidence="9 10">G70</strain>
    </source>
</reference>
<accession>A0ABT0P700</accession>
<keyword evidence="4" id="KW-0479">Metal-binding</keyword>
<evidence type="ECO:0000256" key="5">
    <source>
        <dbReference type="ARBA" id="ARBA00022833"/>
    </source>
</evidence>
<comment type="similarity">
    <text evidence="2 8">Belongs to the beta-class carbonic anhydrase family.</text>
</comment>
<dbReference type="Gene3D" id="3.40.1050.10">
    <property type="entry name" value="Carbonic anhydrase"/>
    <property type="match status" value="1"/>
</dbReference>
<evidence type="ECO:0000256" key="4">
    <source>
        <dbReference type="ARBA" id="ARBA00022723"/>
    </source>
</evidence>
<dbReference type="InterPro" id="IPR045066">
    <property type="entry name" value="Beta_CA_cladeB"/>
</dbReference>
<evidence type="ECO:0000256" key="3">
    <source>
        <dbReference type="ARBA" id="ARBA00012925"/>
    </source>
</evidence>
<dbReference type="PANTHER" id="PTHR11002">
    <property type="entry name" value="CARBONIC ANHYDRASE"/>
    <property type="match status" value="1"/>
</dbReference>
<evidence type="ECO:0000256" key="1">
    <source>
        <dbReference type="ARBA" id="ARBA00001947"/>
    </source>
</evidence>
<proteinExistence type="inferred from homology"/>
<gene>
    <name evidence="9" type="ORF">M4Z11_00570</name>
</gene>
<dbReference type="EC" id="4.2.1.1" evidence="3 8"/>